<dbReference type="Pfam" id="PF01055">
    <property type="entry name" value="Glyco_hydro_31_2nd"/>
    <property type="match status" value="1"/>
</dbReference>
<dbReference type="AlphaFoldDB" id="A0A8B8BHX3"/>
<dbReference type="KEGG" id="cvn:111110593"/>
<dbReference type="GO" id="GO:0090599">
    <property type="term" value="F:alpha-glucosidase activity"/>
    <property type="evidence" value="ECO:0007669"/>
    <property type="project" value="UniProtKB-ARBA"/>
</dbReference>
<feature type="chain" id="PRO_5034145172" evidence="3">
    <location>
        <begin position="24"/>
        <end position="757"/>
    </location>
</feature>
<dbReference type="SUPFAM" id="SSF74650">
    <property type="entry name" value="Galactose mutarotase-like"/>
    <property type="match status" value="1"/>
</dbReference>
<dbReference type="OrthoDB" id="1334205at2759"/>
<dbReference type="PANTHER" id="PTHR46959:SF2">
    <property type="entry name" value="SULFOQUINOVOSIDASE"/>
    <property type="match status" value="1"/>
</dbReference>
<evidence type="ECO:0000256" key="2">
    <source>
        <dbReference type="RuleBase" id="RU361185"/>
    </source>
</evidence>
<dbReference type="SUPFAM" id="SSF51445">
    <property type="entry name" value="(Trans)glycosidases"/>
    <property type="match status" value="1"/>
</dbReference>
<accession>A0A8B8BHX3</accession>
<dbReference type="PANTHER" id="PTHR46959">
    <property type="entry name" value="SULFOQUINOVOSIDASE"/>
    <property type="match status" value="1"/>
</dbReference>
<dbReference type="RefSeq" id="XP_022302863.1">
    <property type="nucleotide sequence ID" value="XM_022447155.1"/>
</dbReference>
<proteinExistence type="inferred from homology"/>
<dbReference type="InterPro" id="IPR052990">
    <property type="entry name" value="Sulfoquinovosidase_GH31"/>
</dbReference>
<dbReference type="CDD" id="cd14752">
    <property type="entry name" value="GH31_N"/>
    <property type="match status" value="1"/>
</dbReference>
<dbReference type="Pfam" id="PF21365">
    <property type="entry name" value="Glyco_hydro_31_3rd"/>
    <property type="match status" value="1"/>
</dbReference>
<protein>
    <submittedName>
        <fullName evidence="7">Uncharacterized protein LOC111110593</fullName>
    </submittedName>
</protein>
<dbReference type="GeneID" id="111110593"/>
<dbReference type="Gene3D" id="2.60.40.1180">
    <property type="entry name" value="Golgi alpha-mannosidase II"/>
    <property type="match status" value="1"/>
</dbReference>
<dbReference type="InterPro" id="IPR048395">
    <property type="entry name" value="Glyco_hydro_31_C"/>
</dbReference>
<organism evidence="6 7">
    <name type="scientific">Crassostrea virginica</name>
    <name type="common">Eastern oyster</name>
    <dbReference type="NCBI Taxonomy" id="6565"/>
    <lineage>
        <taxon>Eukaryota</taxon>
        <taxon>Metazoa</taxon>
        <taxon>Spiralia</taxon>
        <taxon>Lophotrochozoa</taxon>
        <taxon>Mollusca</taxon>
        <taxon>Bivalvia</taxon>
        <taxon>Autobranchia</taxon>
        <taxon>Pteriomorphia</taxon>
        <taxon>Ostreida</taxon>
        <taxon>Ostreoidea</taxon>
        <taxon>Ostreidae</taxon>
        <taxon>Crassostrea</taxon>
    </lineage>
</organism>
<evidence type="ECO:0000259" key="5">
    <source>
        <dbReference type="Pfam" id="PF21365"/>
    </source>
</evidence>
<dbReference type="Gene3D" id="2.60.40.1760">
    <property type="entry name" value="glycosyl hydrolase (family 31)"/>
    <property type="match status" value="1"/>
</dbReference>
<keyword evidence="2" id="KW-0326">Glycosidase</keyword>
<dbReference type="InterPro" id="IPR044112">
    <property type="entry name" value="YihQ_TIM-like"/>
</dbReference>
<dbReference type="NCBIfam" id="NF007746">
    <property type="entry name" value="PRK10426.1"/>
    <property type="match status" value="1"/>
</dbReference>
<dbReference type="SUPFAM" id="SSF51011">
    <property type="entry name" value="Glycosyl hydrolase domain"/>
    <property type="match status" value="1"/>
</dbReference>
<dbReference type="GO" id="GO:0005975">
    <property type="term" value="P:carbohydrate metabolic process"/>
    <property type="evidence" value="ECO:0007669"/>
    <property type="project" value="InterPro"/>
</dbReference>
<feature type="domain" description="Glycosyl hydrolase family 31 C-terminal" evidence="5">
    <location>
        <begin position="619"/>
        <end position="700"/>
    </location>
</feature>
<dbReference type="InterPro" id="IPR011013">
    <property type="entry name" value="Gal_mutarotase_sf_dom"/>
</dbReference>
<evidence type="ECO:0000256" key="3">
    <source>
        <dbReference type="SAM" id="SignalP"/>
    </source>
</evidence>
<evidence type="ECO:0000256" key="1">
    <source>
        <dbReference type="ARBA" id="ARBA00007806"/>
    </source>
</evidence>
<keyword evidence="6" id="KW-1185">Reference proteome</keyword>
<dbReference type="Gene3D" id="3.20.20.80">
    <property type="entry name" value="Glycosidases"/>
    <property type="match status" value="1"/>
</dbReference>
<dbReference type="InterPro" id="IPR000322">
    <property type="entry name" value="Glyco_hydro_31_TIM"/>
</dbReference>
<feature type="domain" description="Glycoside hydrolase family 31 TIM barrel" evidence="4">
    <location>
        <begin position="301"/>
        <end position="606"/>
    </location>
</feature>
<evidence type="ECO:0000313" key="6">
    <source>
        <dbReference type="Proteomes" id="UP000694844"/>
    </source>
</evidence>
<sequence length="757" mass="85243">MDSLRGIKYLAWYIVLFIPSSSGAKQYVIKEGQGGLQVQINSVTVLNHTLLSPAFFVGQGKTVFLEALGNFHVRNYIKERIALRSFSKIQTLSTPNRDVYNFTDGHLYTVQVTFETKLGQDLVVSFRNLGQNYTHSWVVLAASPTDKIYGGGEQFSHFNLRERSYASLELFSVLRSDDLTYPIWTREQGVGRDKSTNTTFFADLQSGGGGDFATTYFPQPTFISSQKYYFHFTSTSYLVFDFSVPTSHEVFINGDFGDIYFKSARDFKSLVGNLSLIFGRMPKLPQWTYDGIIMGVQGGTEIMLERYNQAKAQGVNVRGLWIQDWSGIIQTSFGQRVFWNWKWNATRYPGLDKTIKDLKKEGVRITVYMNPNLNNQGPLFKEAESKGYLVQNRTGQTYLFNFGEFFCGIVDLTNSDAYQWYKNKIKTNIIDLGIGGWMADFGEYLPADAKLAGGSGEEFHNHWPVLWAKLNREAVQEAGKEGEVVFWMRAGHTGTSNYTTLMWAGDQNVDWSAGDGLPSVIPAALSSGLCGIGMTHIDIGLYTTFGALGLKRSAELLLRSAEMAVFSPVMRTHEGNQPSYNVQMYSSVEILRLFKRLVDLHKALSNYTSAAMDEYSATGLPVQRPVFLMYPNDMYTYDIKDQYMFGSDILVAPVIKPNVIERDVFLPNDAWVYVWNKTEVKSGRITVNAPIGLPPVFVRNSSSFRDDVLSLASYKYIPFKPHPPKRVSHNSSMSDVTTSVLLVAFCIVIALLKSVRL</sequence>
<dbReference type="CDD" id="cd06594">
    <property type="entry name" value="GH31_glucosidase_YihQ"/>
    <property type="match status" value="1"/>
</dbReference>
<reference evidence="7" key="1">
    <citation type="submission" date="2025-08" db="UniProtKB">
        <authorList>
            <consortium name="RefSeq"/>
        </authorList>
    </citation>
    <scope>IDENTIFICATION</scope>
    <source>
        <tissue evidence="7">Whole sample</tissue>
    </source>
</reference>
<dbReference type="GO" id="GO:0030246">
    <property type="term" value="F:carbohydrate binding"/>
    <property type="evidence" value="ECO:0007669"/>
    <property type="project" value="InterPro"/>
</dbReference>
<evidence type="ECO:0000313" key="7">
    <source>
        <dbReference type="RefSeq" id="XP_022302863.1"/>
    </source>
</evidence>
<evidence type="ECO:0000259" key="4">
    <source>
        <dbReference type="Pfam" id="PF01055"/>
    </source>
</evidence>
<comment type="similarity">
    <text evidence="1 2">Belongs to the glycosyl hydrolase 31 family.</text>
</comment>
<dbReference type="InterPro" id="IPR013780">
    <property type="entry name" value="Glyco_hydro_b"/>
</dbReference>
<feature type="signal peptide" evidence="3">
    <location>
        <begin position="1"/>
        <end position="23"/>
    </location>
</feature>
<keyword evidence="3" id="KW-0732">Signal</keyword>
<dbReference type="InterPro" id="IPR017853">
    <property type="entry name" value="GH"/>
</dbReference>
<dbReference type="Proteomes" id="UP000694844">
    <property type="component" value="Chromosome 8"/>
</dbReference>
<keyword evidence="2" id="KW-0378">Hydrolase</keyword>
<gene>
    <name evidence="7" type="primary">LOC111110593</name>
</gene>
<name>A0A8B8BHX3_CRAVI</name>